<dbReference type="InterPro" id="IPR008928">
    <property type="entry name" value="6-hairpin_glycosidase_sf"/>
</dbReference>
<organism evidence="6">
    <name type="scientific">bioreactor metagenome</name>
    <dbReference type="NCBI Taxonomy" id="1076179"/>
    <lineage>
        <taxon>unclassified sequences</taxon>
        <taxon>metagenomes</taxon>
        <taxon>ecological metagenomes</taxon>
    </lineage>
</organism>
<feature type="domain" description="Alpha-L-rhamnosidase C-terminal" evidence="5">
    <location>
        <begin position="313"/>
        <end position="384"/>
    </location>
</feature>
<dbReference type="AlphaFoldDB" id="A0A644XXF1"/>
<evidence type="ECO:0000259" key="4">
    <source>
        <dbReference type="Pfam" id="PF17389"/>
    </source>
</evidence>
<dbReference type="GO" id="GO:0030596">
    <property type="term" value="F:alpha-L-rhamnosidase activity"/>
    <property type="evidence" value="ECO:0007669"/>
    <property type="project" value="UniProtKB-EC"/>
</dbReference>
<accession>A0A644XXF1</accession>
<dbReference type="Gene3D" id="2.60.420.10">
    <property type="entry name" value="Maltose phosphorylase, domain 3"/>
    <property type="match status" value="1"/>
</dbReference>
<evidence type="ECO:0000259" key="5">
    <source>
        <dbReference type="Pfam" id="PF17390"/>
    </source>
</evidence>
<dbReference type="Gene3D" id="1.50.10.10">
    <property type="match status" value="1"/>
</dbReference>
<comment type="catalytic activity">
    <reaction evidence="1">
        <text>Hydrolysis of terminal non-reducing alpha-L-rhamnose residues in alpha-L-rhamnosides.</text>
        <dbReference type="EC" id="3.2.1.40"/>
    </reaction>
</comment>
<dbReference type="EMBL" id="VSSQ01003455">
    <property type="protein sequence ID" value="MPM20769.1"/>
    <property type="molecule type" value="Genomic_DNA"/>
</dbReference>
<gene>
    <name evidence="6" type="ORF">SDC9_67205</name>
</gene>
<dbReference type="Pfam" id="PF17389">
    <property type="entry name" value="Bac_rhamnosid6H"/>
    <property type="match status" value="1"/>
</dbReference>
<dbReference type="InterPro" id="IPR035396">
    <property type="entry name" value="Bac_rhamnosid6H"/>
</dbReference>
<keyword evidence="3" id="KW-0378">Hydrolase</keyword>
<dbReference type="GO" id="GO:0005975">
    <property type="term" value="P:carbohydrate metabolic process"/>
    <property type="evidence" value="ECO:0007669"/>
    <property type="project" value="InterPro"/>
</dbReference>
<dbReference type="PANTHER" id="PTHR33307">
    <property type="entry name" value="ALPHA-RHAMNOSIDASE (EUROFUNG)"/>
    <property type="match status" value="1"/>
</dbReference>
<evidence type="ECO:0000256" key="3">
    <source>
        <dbReference type="ARBA" id="ARBA00022801"/>
    </source>
</evidence>
<feature type="domain" description="Alpha-L-rhamnosidase six-hairpin glycosidase" evidence="4">
    <location>
        <begin position="5"/>
        <end position="309"/>
    </location>
</feature>
<reference evidence="6" key="1">
    <citation type="submission" date="2019-08" db="EMBL/GenBank/DDBJ databases">
        <authorList>
            <person name="Kucharzyk K."/>
            <person name="Murdoch R.W."/>
            <person name="Higgins S."/>
            <person name="Loffler F."/>
        </authorList>
    </citation>
    <scope>NUCLEOTIDE SEQUENCE</scope>
</reference>
<dbReference type="PANTHER" id="PTHR33307:SF6">
    <property type="entry name" value="ALPHA-RHAMNOSIDASE (EUROFUNG)-RELATED"/>
    <property type="match status" value="1"/>
</dbReference>
<evidence type="ECO:0000256" key="1">
    <source>
        <dbReference type="ARBA" id="ARBA00001445"/>
    </source>
</evidence>
<dbReference type="EC" id="3.2.1.40" evidence="2"/>
<dbReference type="InterPro" id="IPR016007">
    <property type="entry name" value="Alpha_rhamnosid"/>
</dbReference>
<dbReference type="InterPro" id="IPR035398">
    <property type="entry name" value="Bac_rhamnosid_C"/>
</dbReference>
<dbReference type="InterPro" id="IPR012341">
    <property type="entry name" value="6hp_glycosidase-like_sf"/>
</dbReference>
<dbReference type="SUPFAM" id="SSF48208">
    <property type="entry name" value="Six-hairpin glycosidases"/>
    <property type="match status" value="1"/>
</dbReference>
<dbReference type="Pfam" id="PF17390">
    <property type="entry name" value="Bac_rhamnosid_C"/>
    <property type="match status" value="1"/>
</dbReference>
<evidence type="ECO:0000256" key="2">
    <source>
        <dbReference type="ARBA" id="ARBA00012652"/>
    </source>
</evidence>
<comment type="caution">
    <text evidence="6">The sequence shown here is derived from an EMBL/GenBank/DDBJ whole genome shotgun (WGS) entry which is preliminary data.</text>
</comment>
<name>A0A644XXF1_9ZZZZ</name>
<proteinExistence type="predicted"/>
<protein>
    <recommendedName>
        <fullName evidence="2">alpha-L-rhamnosidase</fullName>
        <ecNumber evidence="2">3.2.1.40</ecNumber>
    </recommendedName>
</protein>
<evidence type="ECO:0000313" key="6">
    <source>
        <dbReference type="EMBL" id="MPM20769.1"/>
    </source>
</evidence>
<sequence>MKATSFTGVYVDGDRERIPYEADILINQLSHYSVDREYSIARKSLEYILKKPTWPTEWILQAILIAWYDYMYTGDARSLEKNYPLLKNRSLMQLKTSKGLISTTTGLQTSAFLQSINFNKPIQDIVDWPGEERDGFVFCDHNAVVNAFYYEALKIMEQIARVLNKQEDRLFYAKAHQEVYKLFNDTFFDPKRKLYTDGDTTSHTSLHANMFAFVFGLVPQQHSQGVQDFIKSRGMACSVYGAQFLMDALYNGGNGAYAEELLASTGERSWYNMIRSGSTVALEAWDIKYKPNLDWNHAWGAVPANTIARYVVGIKPSAPGFESIEIKPHVYSLTSVESAVPTIRGNILFTYKTINNDEYELSVEIPPNTQAELYLPIKSGKRVREVFLDGKKITFAKGKKEPEHLYVGRITSGKQVYRVMSNR</sequence>